<dbReference type="PANTHER" id="PTHR10910">
    <property type="entry name" value="EUKARYOTE SPECIFIC DSRNA BINDING PROTEIN"/>
    <property type="match status" value="1"/>
</dbReference>
<evidence type="ECO:0000313" key="2">
    <source>
        <dbReference type="Ensembl" id="ENSHCOP00000002669.1"/>
    </source>
</evidence>
<name>A0A3Q3D4S4_HIPCM</name>
<protein>
    <submittedName>
        <fullName evidence="2">Adenosine deaminase domain containing 2</fullName>
    </submittedName>
</protein>
<evidence type="ECO:0000313" key="3">
    <source>
        <dbReference type="Proteomes" id="UP000264820"/>
    </source>
</evidence>
<dbReference type="InterPro" id="IPR002466">
    <property type="entry name" value="A_deamin"/>
</dbReference>
<dbReference type="Ensembl" id="ENSHCOT00000010034.1">
    <property type="protein sequence ID" value="ENSHCOP00000002669.1"/>
    <property type="gene ID" value="ENSHCOG00000003861.1"/>
</dbReference>
<dbReference type="GO" id="GO:0006396">
    <property type="term" value="P:RNA processing"/>
    <property type="evidence" value="ECO:0007669"/>
    <property type="project" value="InterPro"/>
</dbReference>
<dbReference type="GO" id="GO:0005730">
    <property type="term" value="C:nucleolus"/>
    <property type="evidence" value="ECO:0007669"/>
    <property type="project" value="TreeGrafter"/>
</dbReference>
<reference evidence="2" key="1">
    <citation type="submission" date="2025-08" db="UniProtKB">
        <authorList>
            <consortium name="Ensembl"/>
        </authorList>
    </citation>
    <scope>IDENTIFICATION</scope>
</reference>
<dbReference type="STRING" id="109280.ENSHCOP00000002669"/>
<dbReference type="Pfam" id="PF02137">
    <property type="entry name" value="A_deamin"/>
    <property type="match status" value="1"/>
</dbReference>
<evidence type="ECO:0000259" key="1">
    <source>
        <dbReference type="PROSITE" id="PS50141"/>
    </source>
</evidence>
<dbReference type="GO" id="GO:0008251">
    <property type="term" value="F:tRNA-specific adenosine deaminase activity"/>
    <property type="evidence" value="ECO:0007669"/>
    <property type="project" value="TreeGrafter"/>
</dbReference>
<proteinExistence type="predicted"/>
<dbReference type="GO" id="GO:0006382">
    <property type="term" value="P:adenosine to inosine editing"/>
    <property type="evidence" value="ECO:0007669"/>
    <property type="project" value="TreeGrafter"/>
</dbReference>
<dbReference type="GeneTree" id="ENSGT00940000166947"/>
<dbReference type="Proteomes" id="UP000264820">
    <property type="component" value="Unplaced"/>
</dbReference>
<feature type="domain" description="A to I editase" evidence="1">
    <location>
        <begin position="71"/>
        <end position="313"/>
    </location>
</feature>
<reference evidence="2" key="2">
    <citation type="submission" date="2025-09" db="UniProtKB">
        <authorList>
            <consortium name="Ensembl"/>
        </authorList>
    </citation>
    <scope>IDENTIFICATION</scope>
</reference>
<dbReference type="PANTHER" id="PTHR10910:SF106">
    <property type="entry name" value="ADENOSINE DEAMINASE DOMAIN-CONTAINING PROTEIN 2"/>
    <property type="match status" value="1"/>
</dbReference>
<dbReference type="AlphaFoldDB" id="A0A3Q3D4S4"/>
<dbReference type="GO" id="GO:0003726">
    <property type="term" value="F:double-stranded RNA adenosine deaminase activity"/>
    <property type="evidence" value="ECO:0007669"/>
    <property type="project" value="TreeGrafter"/>
</dbReference>
<dbReference type="GO" id="GO:0005737">
    <property type="term" value="C:cytoplasm"/>
    <property type="evidence" value="ECO:0007669"/>
    <property type="project" value="TreeGrafter"/>
</dbReference>
<organism evidence="2 3">
    <name type="scientific">Hippocampus comes</name>
    <name type="common">Tiger tail seahorse</name>
    <dbReference type="NCBI Taxonomy" id="109280"/>
    <lineage>
        <taxon>Eukaryota</taxon>
        <taxon>Metazoa</taxon>
        <taxon>Chordata</taxon>
        <taxon>Craniata</taxon>
        <taxon>Vertebrata</taxon>
        <taxon>Euteleostomi</taxon>
        <taxon>Actinopterygii</taxon>
        <taxon>Neopterygii</taxon>
        <taxon>Teleostei</taxon>
        <taxon>Neoteleostei</taxon>
        <taxon>Acanthomorphata</taxon>
        <taxon>Syngnathiaria</taxon>
        <taxon>Syngnathiformes</taxon>
        <taxon>Syngnathoidei</taxon>
        <taxon>Syngnathidae</taxon>
        <taxon>Hippocampus</taxon>
    </lineage>
</organism>
<dbReference type="PROSITE" id="PS50141">
    <property type="entry name" value="A_DEAMIN_EDITASE"/>
    <property type="match status" value="1"/>
</dbReference>
<dbReference type="GO" id="GO:0003725">
    <property type="term" value="F:double-stranded RNA binding"/>
    <property type="evidence" value="ECO:0007669"/>
    <property type="project" value="TreeGrafter"/>
</dbReference>
<accession>A0A3Q3D4S4</accession>
<sequence>MLWSASVHTSCGLVWNTDFHKKHMMAISSDKFDSLLKMCPHFLGCKSHMAAFVLVRELTDTSGRACKFYQVVALGTSRFSRTSWLCCNGTVVHDCHAMITARRALQRFLYKQLLLFFGTDPQAKEACIFESSAAGPQLQLKPNTSLHLYTNQCPEGAAKNFYMWCSAYNNWTPLELHYHTKNLLVPAAHLNPNHWVANVCCISDSVKLHLWTIVGVQGALLSHFIQPLYIASMVLGGQKLYVDQLSDTSKCLGDGWEDILPPFYKKYDISFLCCEEATPIEVSPQHDVLSINWCFGDKDIEVVDSSKGFIDHR</sequence>
<dbReference type="SMART" id="SM00552">
    <property type="entry name" value="ADEAMc"/>
    <property type="match status" value="1"/>
</dbReference>
<keyword evidence="3" id="KW-1185">Reference proteome</keyword>